<accession>A0ABV5JBT9</accession>
<dbReference type="SUPFAM" id="SSF53756">
    <property type="entry name" value="UDP-Glycosyltransferase/glycogen phosphorylase"/>
    <property type="match status" value="1"/>
</dbReference>
<keyword evidence="3" id="KW-0808">Transferase</keyword>
<protein>
    <submittedName>
        <fullName evidence="5">Glycosyltransferase family 10 domain-containing protein</fullName>
    </submittedName>
</protein>
<evidence type="ECO:0000256" key="3">
    <source>
        <dbReference type="ARBA" id="ARBA00022679"/>
    </source>
</evidence>
<dbReference type="Pfam" id="PF00852">
    <property type="entry name" value="Glyco_transf_10"/>
    <property type="match status" value="1"/>
</dbReference>
<dbReference type="InterPro" id="IPR055270">
    <property type="entry name" value="Glyco_tran_10_C"/>
</dbReference>
<keyword evidence="2" id="KW-0328">Glycosyltransferase</keyword>
<dbReference type="InterPro" id="IPR001503">
    <property type="entry name" value="Glyco_trans_10"/>
</dbReference>
<gene>
    <name evidence="5" type="ORF">ACFFUT_03880</name>
</gene>
<name>A0ABV5JBT9_9RHOB</name>
<comment type="similarity">
    <text evidence="1">Belongs to the glycosyltransferase 10 family.</text>
</comment>
<evidence type="ECO:0000313" key="6">
    <source>
        <dbReference type="Proteomes" id="UP001589683"/>
    </source>
</evidence>
<dbReference type="PANTHER" id="PTHR11929:SF194">
    <property type="entry name" value="ALPHA-(1,3)-FUCOSYLTRANSFERASE 10"/>
    <property type="match status" value="1"/>
</dbReference>
<dbReference type="Gene3D" id="3.40.50.11660">
    <property type="entry name" value="Glycosyl transferase family 10, C-terminal domain"/>
    <property type="match status" value="1"/>
</dbReference>
<dbReference type="PANTHER" id="PTHR11929">
    <property type="entry name" value="ALPHA- 1,3 -FUCOSYLTRANSFERASE"/>
    <property type="match status" value="1"/>
</dbReference>
<evidence type="ECO:0000259" key="4">
    <source>
        <dbReference type="Pfam" id="PF00852"/>
    </source>
</evidence>
<dbReference type="InterPro" id="IPR038577">
    <property type="entry name" value="GT10-like_C_sf"/>
</dbReference>
<proteinExistence type="inferred from homology"/>
<feature type="domain" description="Fucosyltransferase C-terminal" evidence="4">
    <location>
        <begin position="137"/>
        <end position="240"/>
    </location>
</feature>
<keyword evidence="6" id="KW-1185">Reference proteome</keyword>
<dbReference type="Proteomes" id="UP001589683">
    <property type="component" value="Unassembled WGS sequence"/>
</dbReference>
<comment type="caution">
    <text evidence="5">The sequence shown here is derived from an EMBL/GenBank/DDBJ whole genome shotgun (WGS) entry which is preliminary data.</text>
</comment>
<evidence type="ECO:0000313" key="5">
    <source>
        <dbReference type="EMBL" id="MFB9230927.1"/>
    </source>
</evidence>
<evidence type="ECO:0000256" key="1">
    <source>
        <dbReference type="ARBA" id="ARBA00008919"/>
    </source>
</evidence>
<dbReference type="EMBL" id="JBHMEA010000008">
    <property type="protein sequence ID" value="MFB9230927.1"/>
    <property type="molecule type" value="Genomic_DNA"/>
</dbReference>
<reference evidence="5 6" key="1">
    <citation type="submission" date="2024-09" db="EMBL/GenBank/DDBJ databases">
        <authorList>
            <person name="Sun Q."/>
            <person name="Mori K."/>
        </authorList>
    </citation>
    <scope>NUCLEOTIDE SEQUENCE [LARGE SCALE GENOMIC DNA]</scope>
    <source>
        <strain evidence="5 6">CECT 8726</strain>
    </source>
</reference>
<organism evidence="5 6">
    <name type="scientific">Pseudohalocynthiibacter aestuariivivens</name>
    <dbReference type="NCBI Taxonomy" id="1591409"/>
    <lineage>
        <taxon>Bacteria</taxon>
        <taxon>Pseudomonadati</taxon>
        <taxon>Pseudomonadota</taxon>
        <taxon>Alphaproteobacteria</taxon>
        <taxon>Rhodobacterales</taxon>
        <taxon>Paracoccaceae</taxon>
        <taxon>Pseudohalocynthiibacter</taxon>
    </lineage>
</organism>
<dbReference type="RefSeq" id="WP_213890866.1">
    <property type="nucleotide sequence ID" value="NZ_JAGFNU010000015.1"/>
</dbReference>
<sequence>MTQIDDAPAIAVVPYGKWPTSNLANLSLDVLAWPIGRPKRLLSGRVRNLRRDDHLLTFPRKPVFLFPRFGVKAKISVMIVEPDAVHQRYVNWAKWLHWRFYKVLTKNASLLKKIENGEFYYLGSTFINEESQIDLTKSKMASLIASARRDLEGHKLRHQTVDHIRSEGLDVDIMGRGYRPFKEKADGLAPYRYSVVIENVREQSYFTEKLVDACLCKTVPIYWGAPNISDYFDVRGMIICNNAAEINTALKNMSVSDYEARLKWIEKNEQAARHHANNIERAALLIRKTIDKKQERL</sequence>
<evidence type="ECO:0000256" key="2">
    <source>
        <dbReference type="ARBA" id="ARBA00022676"/>
    </source>
</evidence>